<dbReference type="EMBL" id="JALBUF010000005">
    <property type="protein sequence ID" value="MCI0183550.1"/>
    <property type="molecule type" value="Genomic_DNA"/>
</dbReference>
<dbReference type="AlphaFoldDB" id="A0A9X2ADL0"/>
<dbReference type="RefSeq" id="WP_241713995.1">
    <property type="nucleotide sequence ID" value="NZ_JALBUF010000005.1"/>
</dbReference>
<sequence>MKSGELCQRVLWIVREFGPCGAPYVCDKVRDDHEISQNAVCISLEPANPIPILPVLVA</sequence>
<evidence type="ECO:0000313" key="1">
    <source>
        <dbReference type="EMBL" id="MCI0183550.1"/>
    </source>
</evidence>
<accession>A0A9X2ADL0</accession>
<protein>
    <submittedName>
        <fullName evidence="1">Uncharacterized protein</fullName>
    </submittedName>
</protein>
<comment type="caution">
    <text evidence="1">The sequence shown here is derived from an EMBL/GenBank/DDBJ whole genome shotgun (WGS) entry which is preliminary data.</text>
</comment>
<name>A0A9X2ADL0_9BACL</name>
<reference evidence="1" key="1">
    <citation type="submission" date="2022-03" db="EMBL/GenBank/DDBJ databases">
        <title>Draft Genome Sequence of Firmicute Strain S0AB, a Heterotrophic Iron/Sulfur-Oxidizing Extreme Acidophile.</title>
        <authorList>
            <person name="Vergara E."/>
            <person name="Pakostova E."/>
            <person name="Johnson D.B."/>
            <person name="Holmes D.S."/>
        </authorList>
    </citation>
    <scope>NUCLEOTIDE SEQUENCE</scope>
    <source>
        <strain evidence="1">S0AB</strain>
    </source>
</reference>
<dbReference type="Proteomes" id="UP001139263">
    <property type="component" value="Unassembled WGS sequence"/>
</dbReference>
<evidence type="ECO:0000313" key="2">
    <source>
        <dbReference type="Proteomes" id="UP001139263"/>
    </source>
</evidence>
<keyword evidence="2" id="KW-1185">Reference proteome</keyword>
<proteinExistence type="predicted"/>
<gene>
    <name evidence="1" type="ORF">MM817_01833</name>
</gene>
<organism evidence="1 2">
    <name type="scientific">Sulfoacidibacillus ferrooxidans</name>
    <dbReference type="NCBI Taxonomy" id="2005001"/>
    <lineage>
        <taxon>Bacteria</taxon>
        <taxon>Bacillati</taxon>
        <taxon>Bacillota</taxon>
        <taxon>Bacilli</taxon>
        <taxon>Bacillales</taxon>
        <taxon>Alicyclobacillaceae</taxon>
        <taxon>Sulfoacidibacillus</taxon>
    </lineage>
</organism>